<dbReference type="AlphaFoldDB" id="A0A125W6Y6"/>
<name>A0A125W6Y6_ENTFL</name>
<dbReference type="EMBL" id="AEBR01000037">
    <property type="protein sequence ID" value="EFM83054.1"/>
    <property type="molecule type" value="Genomic_DNA"/>
</dbReference>
<evidence type="ECO:0000313" key="7">
    <source>
        <dbReference type="EMBL" id="EFM83054.1"/>
    </source>
</evidence>
<gene>
    <name evidence="7" type="ORF">HMPREF9498_01305</name>
</gene>
<organism evidence="7 8">
    <name type="scientific">Enterococcus faecalis TX4248</name>
    <dbReference type="NCBI Taxonomy" id="749495"/>
    <lineage>
        <taxon>Bacteria</taxon>
        <taxon>Bacillati</taxon>
        <taxon>Bacillota</taxon>
        <taxon>Bacilli</taxon>
        <taxon>Lactobacillales</taxon>
        <taxon>Enterococcaceae</taxon>
        <taxon>Enterococcus</taxon>
    </lineage>
</organism>
<feature type="transmembrane region" description="Helical" evidence="6">
    <location>
        <begin position="73"/>
        <end position="102"/>
    </location>
</feature>
<comment type="caution">
    <text evidence="7">The sequence shown here is derived from an EMBL/GenBank/DDBJ whole genome shotgun (WGS) entry which is preliminary data.</text>
</comment>
<feature type="transmembrane region" description="Helical" evidence="6">
    <location>
        <begin position="204"/>
        <end position="221"/>
    </location>
</feature>
<reference evidence="7 8" key="1">
    <citation type="submission" date="2010-07" db="EMBL/GenBank/DDBJ databases">
        <authorList>
            <person name="Sid Ahmed O."/>
        </authorList>
    </citation>
    <scope>NUCLEOTIDE SEQUENCE [LARGE SCALE GENOMIC DNA]</scope>
    <source>
        <strain evidence="7 8">TX4248</strain>
    </source>
</reference>
<dbReference type="GO" id="GO:0005886">
    <property type="term" value="C:plasma membrane"/>
    <property type="evidence" value="ECO:0007669"/>
    <property type="project" value="UniProtKB-ARBA"/>
</dbReference>
<evidence type="ECO:0000256" key="1">
    <source>
        <dbReference type="ARBA" id="ARBA00004141"/>
    </source>
</evidence>
<evidence type="ECO:0000256" key="3">
    <source>
        <dbReference type="ARBA" id="ARBA00022692"/>
    </source>
</evidence>
<dbReference type="InterPro" id="IPR003339">
    <property type="entry name" value="ABC/ECF_trnsptr_transmembrane"/>
</dbReference>
<sequence length="222" mass="25810">MSKINPLTLITLNIFFPVIIFLGKGNIFQVGCFIIATVLVLMFRKIKTCIYFILIYSVLFLAMKIIDAIKIEFFTIFFGTSLYIVFRMLPVVMISWLLVSVYTSNELLSSLEKIHLPKKIMLSITVVIRFFPTYRSEIRMIKESLKMRNIRLSFFQPLQYLEFLLVPVLIRATMIAEEMTANAITKGIESPVKRSSYYKTNMSLLDYIILFSVTIFFLSILI</sequence>
<feature type="transmembrane region" description="Helical" evidence="6">
    <location>
        <begin position="12"/>
        <end position="43"/>
    </location>
</feature>
<keyword evidence="3 6" id="KW-0812">Transmembrane</keyword>
<dbReference type="PANTHER" id="PTHR34857">
    <property type="entry name" value="SLL0384 PROTEIN"/>
    <property type="match status" value="1"/>
</dbReference>
<accession>A0A125W6Y6</accession>
<dbReference type="PANTHER" id="PTHR34857:SF2">
    <property type="entry name" value="SLL0384 PROTEIN"/>
    <property type="match status" value="1"/>
</dbReference>
<keyword evidence="5 6" id="KW-0472">Membrane</keyword>
<dbReference type="CDD" id="cd16914">
    <property type="entry name" value="EcfT"/>
    <property type="match status" value="1"/>
</dbReference>
<dbReference type="RefSeq" id="WP_002358579.1">
    <property type="nucleotide sequence ID" value="NZ_GL454439.1"/>
</dbReference>
<dbReference type="Proteomes" id="UP000004846">
    <property type="component" value="Unassembled WGS sequence"/>
</dbReference>
<comment type="subcellular location">
    <subcellularLocation>
        <location evidence="1">Membrane</location>
        <topology evidence="1">Multi-pass membrane protein</topology>
    </subcellularLocation>
</comment>
<keyword evidence="4 6" id="KW-1133">Transmembrane helix</keyword>
<protein>
    <submittedName>
        <fullName evidence="7">Cobalt transport protein</fullName>
    </submittedName>
</protein>
<evidence type="ECO:0000256" key="6">
    <source>
        <dbReference type="SAM" id="Phobius"/>
    </source>
</evidence>
<keyword evidence="2" id="KW-1003">Cell membrane</keyword>
<evidence type="ECO:0000256" key="4">
    <source>
        <dbReference type="ARBA" id="ARBA00022989"/>
    </source>
</evidence>
<dbReference type="InterPro" id="IPR051611">
    <property type="entry name" value="ECF_transporter_component"/>
</dbReference>
<evidence type="ECO:0000256" key="5">
    <source>
        <dbReference type="ARBA" id="ARBA00023136"/>
    </source>
</evidence>
<dbReference type="HOGENOM" id="CLU_076847_3_1_9"/>
<dbReference type="Pfam" id="PF02361">
    <property type="entry name" value="CbiQ"/>
    <property type="match status" value="1"/>
</dbReference>
<feature type="transmembrane region" description="Helical" evidence="6">
    <location>
        <begin position="49"/>
        <end position="66"/>
    </location>
</feature>
<evidence type="ECO:0000256" key="2">
    <source>
        <dbReference type="ARBA" id="ARBA00022475"/>
    </source>
</evidence>
<proteinExistence type="predicted"/>
<evidence type="ECO:0000313" key="8">
    <source>
        <dbReference type="Proteomes" id="UP000004846"/>
    </source>
</evidence>